<evidence type="ECO:0000313" key="3">
    <source>
        <dbReference type="Proteomes" id="UP001601976"/>
    </source>
</evidence>
<keyword evidence="3" id="KW-1185">Reference proteome</keyword>
<gene>
    <name evidence="2" type="ORF">ACFYWW_33855</name>
</gene>
<evidence type="ECO:0000313" key="2">
    <source>
        <dbReference type="EMBL" id="MFF3343617.1"/>
    </source>
</evidence>
<sequence>MIQNELRTLRANDLGARLRDGTNAPSPRDSEMEELRAQREAALATGRQAETAMQALRNVNQRLMVENSRLIAADTAEPMNNQ</sequence>
<dbReference type="Proteomes" id="UP001601976">
    <property type="component" value="Unassembled WGS sequence"/>
</dbReference>
<evidence type="ECO:0000256" key="1">
    <source>
        <dbReference type="SAM" id="MobiDB-lite"/>
    </source>
</evidence>
<feature type="region of interest" description="Disordered" evidence="1">
    <location>
        <begin position="12"/>
        <end position="42"/>
    </location>
</feature>
<accession>A0ABW6RR57</accession>
<dbReference type="EMBL" id="JBIAPK010000016">
    <property type="protein sequence ID" value="MFF3343617.1"/>
    <property type="molecule type" value="Genomic_DNA"/>
</dbReference>
<comment type="caution">
    <text evidence="2">The sequence shown here is derived from an EMBL/GenBank/DDBJ whole genome shotgun (WGS) entry which is preliminary data.</text>
</comment>
<feature type="compositionally biased region" description="Basic and acidic residues" evidence="1">
    <location>
        <begin position="28"/>
        <end position="39"/>
    </location>
</feature>
<proteinExistence type="predicted"/>
<dbReference type="RefSeq" id="WP_387899464.1">
    <property type="nucleotide sequence ID" value="NZ_JBIAPK010000016.1"/>
</dbReference>
<reference evidence="2 3" key="1">
    <citation type="submission" date="2024-10" db="EMBL/GenBank/DDBJ databases">
        <title>The Natural Products Discovery Center: Release of the First 8490 Sequenced Strains for Exploring Actinobacteria Biosynthetic Diversity.</title>
        <authorList>
            <person name="Kalkreuter E."/>
            <person name="Kautsar S.A."/>
            <person name="Yang D."/>
            <person name="Bader C.D."/>
            <person name="Teijaro C.N."/>
            <person name="Fluegel L."/>
            <person name="Davis C.M."/>
            <person name="Simpson J.R."/>
            <person name="Lauterbach L."/>
            <person name="Steele A.D."/>
            <person name="Gui C."/>
            <person name="Meng S."/>
            <person name="Li G."/>
            <person name="Viehrig K."/>
            <person name="Ye F."/>
            <person name="Su P."/>
            <person name="Kiefer A.F."/>
            <person name="Nichols A."/>
            <person name="Cepeda A.J."/>
            <person name="Yan W."/>
            <person name="Fan B."/>
            <person name="Jiang Y."/>
            <person name="Adhikari A."/>
            <person name="Zheng C.-J."/>
            <person name="Schuster L."/>
            <person name="Cowan T.M."/>
            <person name="Smanski M.J."/>
            <person name="Chevrette M.G."/>
            <person name="De Carvalho L.P.S."/>
            <person name="Shen B."/>
        </authorList>
    </citation>
    <scope>NUCLEOTIDE SEQUENCE [LARGE SCALE GENOMIC DNA]</scope>
    <source>
        <strain evidence="2 3">NPDC003029</strain>
    </source>
</reference>
<organism evidence="2 3">
    <name type="scientific">Streptomyces flavidovirens</name>
    <dbReference type="NCBI Taxonomy" id="67298"/>
    <lineage>
        <taxon>Bacteria</taxon>
        <taxon>Bacillati</taxon>
        <taxon>Actinomycetota</taxon>
        <taxon>Actinomycetes</taxon>
        <taxon>Kitasatosporales</taxon>
        <taxon>Streptomycetaceae</taxon>
        <taxon>Streptomyces</taxon>
    </lineage>
</organism>
<name>A0ABW6RR57_9ACTN</name>
<protein>
    <submittedName>
        <fullName evidence="2">Uncharacterized protein</fullName>
    </submittedName>
</protein>